<keyword evidence="4" id="KW-1185">Reference proteome</keyword>
<keyword evidence="1" id="KW-0067">ATP-binding</keyword>
<feature type="compositionally biased region" description="Low complexity" evidence="2">
    <location>
        <begin position="1"/>
        <end position="15"/>
    </location>
</feature>
<keyword evidence="1" id="KW-0547">Nucleotide-binding</keyword>
<proteinExistence type="predicted"/>
<dbReference type="GO" id="GO:0005524">
    <property type="term" value="F:ATP binding"/>
    <property type="evidence" value="ECO:0007669"/>
    <property type="project" value="UniProtKB-UniRule"/>
</dbReference>
<feature type="non-terminal residue" evidence="3">
    <location>
        <position position="238"/>
    </location>
</feature>
<comment type="caution">
    <text evidence="3">The sequence shown here is derived from an EMBL/GenBank/DDBJ whole genome shotgun (WGS) entry which is preliminary data.</text>
</comment>
<feature type="region of interest" description="Disordered" evidence="2">
    <location>
        <begin position="1"/>
        <end position="21"/>
    </location>
</feature>
<accession>A0A813A7N6</accession>
<sequence>MLKPTPASQTPTTAAKARRQDADVRKFEGKEGGVVLSKPVRNQLKRAKDFRRVNEIMEPWLQKMVPQHFLVNCEDINWGPGLGQPDFFATRCYVAVSPKQKRKGSHYGRPALMDSVTALFDGKLDIQISHEDRLHALLSHTSASFGLLYDKKGFRLLIAHGERGTSKQLMEIWSGVWEQGGTLQFLAEKFAEPAHERRLGACLADCGATMLGFLGQGGFGRVFKVKRKNAHYAMKVAT</sequence>
<evidence type="ECO:0008006" key="5">
    <source>
        <dbReference type="Google" id="ProtNLM"/>
    </source>
</evidence>
<organism evidence="3 4">
    <name type="scientific">Symbiodinium necroappetens</name>
    <dbReference type="NCBI Taxonomy" id="1628268"/>
    <lineage>
        <taxon>Eukaryota</taxon>
        <taxon>Sar</taxon>
        <taxon>Alveolata</taxon>
        <taxon>Dinophyceae</taxon>
        <taxon>Suessiales</taxon>
        <taxon>Symbiodiniaceae</taxon>
        <taxon>Symbiodinium</taxon>
    </lineage>
</organism>
<evidence type="ECO:0000256" key="1">
    <source>
        <dbReference type="PROSITE-ProRule" id="PRU10141"/>
    </source>
</evidence>
<dbReference type="InterPro" id="IPR017441">
    <property type="entry name" value="Protein_kinase_ATP_BS"/>
</dbReference>
<dbReference type="PROSITE" id="PS00107">
    <property type="entry name" value="PROTEIN_KINASE_ATP"/>
    <property type="match status" value="1"/>
</dbReference>
<feature type="binding site" evidence="1">
    <location>
        <position position="235"/>
    </location>
    <ligand>
        <name>ATP</name>
        <dbReference type="ChEBI" id="CHEBI:30616"/>
    </ligand>
</feature>
<reference evidence="3" key="1">
    <citation type="submission" date="2021-02" db="EMBL/GenBank/DDBJ databases">
        <authorList>
            <person name="Dougan E. K."/>
            <person name="Rhodes N."/>
            <person name="Thang M."/>
            <person name="Chan C."/>
        </authorList>
    </citation>
    <scope>NUCLEOTIDE SEQUENCE</scope>
</reference>
<gene>
    <name evidence="3" type="ORF">SNEC2469_LOCUS27084</name>
</gene>
<evidence type="ECO:0000313" key="4">
    <source>
        <dbReference type="Proteomes" id="UP000601435"/>
    </source>
</evidence>
<dbReference type="Proteomes" id="UP000601435">
    <property type="component" value="Unassembled WGS sequence"/>
</dbReference>
<evidence type="ECO:0000256" key="2">
    <source>
        <dbReference type="SAM" id="MobiDB-lite"/>
    </source>
</evidence>
<dbReference type="OrthoDB" id="447759at2759"/>
<evidence type="ECO:0000313" key="3">
    <source>
        <dbReference type="EMBL" id="CAE7858579.1"/>
    </source>
</evidence>
<protein>
    <recommendedName>
        <fullName evidence="5">Protein kinase domain-containing protein</fullName>
    </recommendedName>
</protein>
<name>A0A813A7N6_9DINO</name>
<dbReference type="AlphaFoldDB" id="A0A813A7N6"/>
<dbReference type="EMBL" id="CAJNJA010056385">
    <property type="protein sequence ID" value="CAE7858579.1"/>
    <property type="molecule type" value="Genomic_DNA"/>
</dbReference>